<dbReference type="Gene3D" id="1.25.40.10">
    <property type="entry name" value="Tetratricopeptide repeat domain"/>
    <property type="match status" value="1"/>
</dbReference>
<evidence type="ECO:0000313" key="2">
    <source>
        <dbReference type="Proteomes" id="UP000535182"/>
    </source>
</evidence>
<dbReference type="EMBL" id="JACHEB010000019">
    <property type="protein sequence ID" value="MBB5331866.1"/>
    <property type="molecule type" value="Genomic_DNA"/>
</dbReference>
<gene>
    <name evidence="1" type="ORF">HDF14_005518</name>
</gene>
<sequence length="97" mass="10751">MTPSLDALKAYTSAMQAMRTKGPEAATPFFKHAVELDPNFAVAYAYLGVQATTGLEPGLSMEYRTKAYELRDRASEADKYWNTATYHKGVTGNIQRP</sequence>
<proteinExistence type="predicted"/>
<evidence type="ECO:0000313" key="1">
    <source>
        <dbReference type="EMBL" id="MBB5331866.1"/>
    </source>
</evidence>
<accession>A0A9X0U6R8</accession>
<dbReference type="AlphaFoldDB" id="A0A9X0U6R8"/>
<evidence type="ECO:0008006" key="3">
    <source>
        <dbReference type="Google" id="ProtNLM"/>
    </source>
</evidence>
<name>A0A9X0U6R8_9BACT</name>
<dbReference type="InterPro" id="IPR011990">
    <property type="entry name" value="TPR-like_helical_dom_sf"/>
</dbReference>
<keyword evidence="2" id="KW-1185">Reference proteome</keyword>
<dbReference type="SUPFAM" id="SSF48452">
    <property type="entry name" value="TPR-like"/>
    <property type="match status" value="1"/>
</dbReference>
<reference evidence="1 2" key="1">
    <citation type="submission" date="2020-08" db="EMBL/GenBank/DDBJ databases">
        <title>Genomic Encyclopedia of Type Strains, Phase IV (KMG-V): Genome sequencing to study the core and pangenomes of soil and plant-associated prokaryotes.</title>
        <authorList>
            <person name="Whitman W."/>
        </authorList>
    </citation>
    <scope>NUCLEOTIDE SEQUENCE [LARGE SCALE GENOMIC DNA]</scope>
    <source>
        <strain evidence="1 2">X5P2</strain>
    </source>
</reference>
<comment type="caution">
    <text evidence="1">The sequence shown here is derived from an EMBL/GenBank/DDBJ whole genome shotgun (WGS) entry which is preliminary data.</text>
</comment>
<dbReference type="Proteomes" id="UP000535182">
    <property type="component" value="Unassembled WGS sequence"/>
</dbReference>
<organism evidence="1 2">
    <name type="scientific">Tunturiibacter gelidiferens</name>
    <dbReference type="NCBI Taxonomy" id="3069689"/>
    <lineage>
        <taxon>Bacteria</taxon>
        <taxon>Pseudomonadati</taxon>
        <taxon>Acidobacteriota</taxon>
        <taxon>Terriglobia</taxon>
        <taxon>Terriglobales</taxon>
        <taxon>Acidobacteriaceae</taxon>
        <taxon>Tunturiibacter</taxon>
    </lineage>
</organism>
<protein>
    <recommendedName>
        <fullName evidence="3">Tetratricopeptide repeat protein</fullName>
    </recommendedName>
</protein>
<dbReference type="RefSeq" id="WP_183981639.1">
    <property type="nucleotide sequence ID" value="NZ_JACHEB010000019.1"/>
</dbReference>